<keyword evidence="1" id="KW-0812">Transmembrane</keyword>
<name>A0A0K2UDZ1_LEPSM</name>
<accession>A0A0K2UDZ1</accession>
<feature type="transmembrane region" description="Helical" evidence="1">
    <location>
        <begin position="74"/>
        <end position="96"/>
    </location>
</feature>
<organism evidence="2">
    <name type="scientific">Lepeophtheirus salmonis</name>
    <name type="common">Salmon louse</name>
    <name type="synonym">Caligus salmonis</name>
    <dbReference type="NCBI Taxonomy" id="72036"/>
    <lineage>
        <taxon>Eukaryota</taxon>
        <taxon>Metazoa</taxon>
        <taxon>Ecdysozoa</taxon>
        <taxon>Arthropoda</taxon>
        <taxon>Crustacea</taxon>
        <taxon>Multicrustacea</taxon>
        <taxon>Hexanauplia</taxon>
        <taxon>Copepoda</taxon>
        <taxon>Siphonostomatoida</taxon>
        <taxon>Caligidae</taxon>
        <taxon>Lepeophtheirus</taxon>
    </lineage>
</organism>
<feature type="transmembrane region" description="Helical" evidence="1">
    <location>
        <begin position="41"/>
        <end position="62"/>
    </location>
</feature>
<dbReference type="AlphaFoldDB" id="A0A0K2UDZ1"/>
<dbReference type="EMBL" id="HACA01019107">
    <property type="protein sequence ID" value="CDW36468.1"/>
    <property type="molecule type" value="Transcribed_RNA"/>
</dbReference>
<proteinExistence type="predicted"/>
<evidence type="ECO:0000256" key="1">
    <source>
        <dbReference type="SAM" id="Phobius"/>
    </source>
</evidence>
<sequence>MKNYHSWPRVVHFLGLQFHFQSVSCFPGIPQFVEKGYCIHWFVVFLHWQIVHFQIVSCFPWIPQFVGKGYCIHWFVVFLHWQIVHFQIVVGFHLGIYQTVEKNYLGIEFLLRLIVQFQTVVGL</sequence>
<evidence type="ECO:0000313" key="2">
    <source>
        <dbReference type="EMBL" id="CDW36468.1"/>
    </source>
</evidence>
<protein>
    <submittedName>
        <fullName evidence="2">Uncharacterized protein</fullName>
    </submittedName>
</protein>
<reference evidence="2" key="1">
    <citation type="submission" date="2014-05" db="EMBL/GenBank/DDBJ databases">
        <authorList>
            <person name="Chronopoulou M."/>
        </authorList>
    </citation>
    <scope>NUCLEOTIDE SEQUENCE</scope>
    <source>
        <tissue evidence="2">Whole organism</tissue>
    </source>
</reference>
<dbReference type="EMBL" id="HACA01019106">
    <property type="protein sequence ID" value="CDW36467.1"/>
    <property type="molecule type" value="Transcribed_RNA"/>
</dbReference>
<keyword evidence="1" id="KW-0472">Membrane</keyword>
<keyword evidence="1" id="KW-1133">Transmembrane helix</keyword>